<evidence type="ECO:0000256" key="5">
    <source>
        <dbReference type="ARBA" id="ARBA00022691"/>
    </source>
</evidence>
<dbReference type="InterPro" id="IPR011530">
    <property type="entry name" value="rRNA_adenine_dimethylase"/>
</dbReference>
<dbReference type="EC" id="2.1.1.182" evidence="7"/>
<feature type="binding site" evidence="7 8">
    <location>
        <position position="41"/>
    </location>
    <ligand>
        <name>S-adenosyl-L-methionine</name>
        <dbReference type="ChEBI" id="CHEBI:59789"/>
    </ligand>
</feature>
<dbReference type="EMBL" id="CAADFG010000034">
    <property type="protein sequence ID" value="VFJ91735.1"/>
    <property type="molecule type" value="Genomic_DNA"/>
</dbReference>
<comment type="function">
    <text evidence="7">Specifically dimethylates two adjacent adenosines (A1518 and A1519) in the loop of a conserved hairpin near the 3'-end of 16S rRNA in the 30S particle. May play a critical role in biogenesis of 30S subunits.</text>
</comment>
<sequence>MTTPFRARRRFGQHFLHDPGVIGRMVSAMGPQSGAVVVEIGPGLGALTGPLLGAVGRLDVVEVDRDLAARLAARFAGEVAAGRLLVHTADALAFDFAALGFSALAGPPDRRLRVVGNLPYNISTPLLFHLLSQSGSIRDMHVMVQREVADRMAAAPGGGDYGRLSVMVQWQCRVERLFHVGPGAFSPPPRVTSSVVRLTVRETPPAVLSEGAPLGPLVARAFSHRRKTLRNALGGVLTAEAMEAAGVDPGARPETLDLLAFARLANGAAHGDGAARGDVLR</sequence>
<dbReference type="InterPro" id="IPR023165">
    <property type="entry name" value="rRNA_Ade_diMease-like_C"/>
</dbReference>
<comment type="similarity">
    <text evidence="7">Belongs to the class I-like SAM-binding methyltransferase superfamily. rRNA adenine N(6)-methyltransferase family. RsmA subfamily.</text>
</comment>
<evidence type="ECO:0000259" key="9">
    <source>
        <dbReference type="SMART" id="SM00650"/>
    </source>
</evidence>
<keyword evidence="3 7" id="KW-0489">Methyltransferase</keyword>
<dbReference type="SMART" id="SM00650">
    <property type="entry name" value="rADc"/>
    <property type="match status" value="1"/>
</dbReference>
<dbReference type="EMBL" id="CAADFJ010000033">
    <property type="protein sequence ID" value="VFJ99560.1"/>
    <property type="molecule type" value="Genomic_DNA"/>
</dbReference>
<dbReference type="GO" id="GO:0052908">
    <property type="term" value="F:16S rRNA (adenine(1518)-N(6)/adenine(1519)-N(6))-dimethyltransferase activity"/>
    <property type="evidence" value="ECO:0007669"/>
    <property type="project" value="UniProtKB-EC"/>
</dbReference>
<protein>
    <recommendedName>
        <fullName evidence="7">Ribosomal RNA small subunit methyltransferase A</fullName>
        <ecNumber evidence="7">2.1.1.182</ecNumber>
    </recommendedName>
    <alternativeName>
        <fullName evidence="7">16S rRNA (adenine(1518)-N(6)/adenine(1519)-N(6))-dimethyltransferase</fullName>
    </alternativeName>
    <alternativeName>
        <fullName evidence="7">16S rRNA dimethyladenosine transferase</fullName>
    </alternativeName>
    <alternativeName>
        <fullName evidence="7">16S rRNA dimethylase</fullName>
    </alternativeName>
    <alternativeName>
        <fullName evidence="7">S-adenosylmethionine-6-N', N'-adenosyl(rRNA) dimethyltransferase</fullName>
    </alternativeName>
</protein>
<feature type="binding site" evidence="7 8">
    <location>
        <position position="90"/>
    </location>
    <ligand>
        <name>S-adenosyl-L-methionine</name>
        <dbReference type="ChEBI" id="CHEBI:59789"/>
    </ligand>
</feature>
<reference evidence="11" key="1">
    <citation type="submission" date="2019-02" db="EMBL/GenBank/DDBJ databases">
        <authorList>
            <person name="Gruber-Vodicka R. H."/>
            <person name="Seah K. B. B."/>
        </authorList>
    </citation>
    <scope>NUCLEOTIDE SEQUENCE</scope>
    <source>
        <strain evidence="12">BECK_SA2B12</strain>
        <strain evidence="10">BECK_SA2B15</strain>
        <strain evidence="11">BECK_SA2B20</strain>
    </source>
</reference>
<dbReference type="GO" id="GO:0003723">
    <property type="term" value="F:RNA binding"/>
    <property type="evidence" value="ECO:0007669"/>
    <property type="project" value="UniProtKB-UniRule"/>
</dbReference>
<dbReference type="InterPro" id="IPR029063">
    <property type="entry name" value="SAM-dependent_MTases_sf"/>
</dbReference>
<evidence type="ECO:0000313" key="11">
    <source>
        <dbReference type="EMBL" id="VFJ92946.1"/>
    </source>
</evidence>
<evidence type="ECO:0000256" key="3">
    <source>
        <dbReference type="ARBA" id="ARBA00022603"/>
    </source>
</evidence>
<dbReference type="InterPro" id="IPR020596">
    <property type="entry name" value="rRNA_Ade_Mease_Trfase_CS"/>
</dbReference>
<dbReference type="PANTHER" id="PTHR11727:SF7">
    <property type="entry name" value="DIMETHYLADENOSINE TRANSFERASE-RELATED"/>
    <property type="match status" value="1"/>
</dbReference>
<dbReference type="AlphaFoldDB" id="A0A450UK69"/>
<dbReference type="NCBIfam" id="TIGR00755">
    <property type="entry name" value="ksgA"/>
    <property type="match status" value="1"/>
</dbReference>
<evidence type="ECO:0000256" key="1">
    <source>
        <dbReference type="ARBA" id="ARBA00022490"/>
    </source>
</evidence>
<proteinExistence type="inferred from homology"/>
<feature type="binding site" evidence="7 8">
    <location>
        <position position="16"/>
    </location>
    <ligand>
        <name>S-adenosyl-L-methionine</name>
        <dbReference type="ChEBI" id="CHEBI:59789"/>
    </ligand>
</feature>
<evidence type="ECO:0000256" key="4">
    <source>
        <dbReference type="ARBA" id="ARBA00022679"/>
    </source>
</evidence>
<keyword evidence="5 7" id="KW-0949">S-adenosyl-L-methionine</keyword>
<dbReference type="PROSITE" id="PS01131">
    <property type="entry name" value="RRNA_A_DIMETH"/>
    <property type="match status" value="1"/>
</dbReference>
<dbReference type="Pfam" id="PF00398">
    <property type="entry name" value="RrnaAD"/>
    <property type="match status" value="1"/>
</dbReference>
<dbReference type="PANTHER" id="PTHR11727">
    <property type="entry name" value="DIMETHYLADENOSINE TRANSFERASE"/>
    <property type="match status" value="1"/>
</dbReference>
<keyword evidence="6 7" id="KW-0694">RNA-binding</keyword>
<feature type="domain" description="Ribosomal RNA adenine methylase transferase N-terminal" evidence="9">
    <location>
        <begin position="21"/>
        <end position="202"/>
    </location>
</feature>
<evidence type="ECO:0000256" key="7">
    <source>
        <dbReference type="HAMAP-Rule" id="MF_00607"/>
    </source>
</evidence>
<name>A0A450UK69_9GAMM</name>
<comment type="subcellular location">
    <subcellularLocation>
        <location evidence="7">Cytoplasm</location>
    </subcellularLocation>
</comment>
<accession>A0A450UK69</accession>
<feature type="binding site" evidence="7 8">
    <location>
        <position position="62"/>
    </location>
    <ligand>
        <name>S-adenosyl-L-methionine</name>
        <dbReference type="ChEBI" id="CHEBI:59789"/>
    </ligand>
</feature>
<dbReference type="EMBL" id="CAADFI010000036">
    <property type="protein sequence ID" value="VFJ92946.1"/>
    <property type="molecule type" value="Genomic_DNA"/>
</dbReference>
<dbReference type="HAMAP" id="MF_00607">
    <property type="entry name" value="16SrRNA_methyltr_A"/>
    <property type="match status" value="1"/>
</dbReference>
<evidence type="ECO:0000313" key="12">
    <source>
        <dbReference type="EMBL" id="VFJ99560.1"/>
    </source>
</evidence>
<dbReference type="InterPro" id="IPR020598">
    <property type="entry name" value="rRNA_Ade_methylase_Trfase_N"/>
</dbReference>
<evidence type="ECO:0000313" key="10">
    <source>
        <dbReference type="EMBL" id="VFJ91735.1"/>
    </source>
</evidence>
<evidence type="ECO:0000256" key="6">
    <source>
        <dbReference type="ARBA" id="ARBA00022884"/>
    </source>
</evidence>
<feature type="binding site" evidence="7 8">
    <location>
        <position position="117"/>
    </location>
    <ligand>
        <name>S-adenosyl-L-methionine</name>
        <dbReference type="ChEBI" id="CHEBI:59789"/>
    </ligand>
</feature>
<dbReference type="PROSITE" id="PS51689">
    <property type="entry name" value="SAM_RNA_A_N6_MT"/>
    <property type="match status" value="1"/>
</dbReference>
<comment type="catalytic activity">
    <reaction evidence="7">
        <text>adenosine(1518)/adenosine(1519) in 16S rRNA + 4 S-adenosyl-L-methionine = N(6)-dimethyladenosine(1518)/N(6)-dimethyladenosine(1519) in 16S rRNA + 4 S-adenosyl-L-homocysteine + 4 H(+)</text>
        <dbReference type="Rhea" id="RHEA:19609"/>
        <dbReference type="Rhea" id="RHEA-COMP:10232"/>
        <dbReference type="Rhea" id="RHEA-COMP:10233"/>
        <dbReference type="ChEBI" id="CHEBI:15378"/>
        <dbReference type="ChEBI" id="CHEBI:57856"/>
        <dbReference type="ChEBI" id="CHEBI:59789"/>
        <dbReference type="ChEBI" id="CHEBI:74411"/>
        <dbReference type="ChEBI" id="CHEBI:74493"/>
        <dbReference type="EC" id="2.1.1.182"/>
    </reaction>
</comment>
<dbReference type="SUPFAM" id="SSF53335">
    <property type="entry name" value="S-adenosyl-L-methionine-dependent methyltransferases"/>
    <property type="match status" value="1"/>
</dbReference>
<organism evidence="11">
    <name type="scientific">Candidatus Kentrum eta</name>
    <dbReference type="NCBI Taxonomy" id="2126337"/>
    <lineage>
        <taxon>Bacteria</taxon>
        <taxon>Pseudomonadati</taxon>
        <taxon>Pseudomonadota</taxon>
        <taxon>Gammaproteobacteria</taxon>
        <taxon>Candidatus Kentrum</taxon>
    </lineage>
</organism>
<dbReference type="Gene3D" id="3.40.50.150">
    <property type="entry name" value="Vaccinia Virus protein VP39"/>
    <property type="match status" value="1"/>
</dbReference>
<keyword evidence="2 7" id="KW-0698">rRNA processing</keyword>
<feature type="binding site" evidence="7 8">
    <location>
        <position position="14"/>
    </location>
    <ligand>
        <name>S-adenosyl-L-methionine</name>
        <dbReference type="ChEBI" id="CHEBI:59789"/>
    </ligand>
</feature>
<dbReference type="Gene3D" id="1.10.8.100">
    <property type="entry name" value="Ribosomal RNA adenine dimethylase-like, domain 2"/>
    <property type="match status" value="1"/>
</dbReference>
<dbReference type="FunFam" id="1.10.8.100:FF:000001">
    <property type="entry name" value="Ribosomal RNA small subunit methyltransferase A"/>
    <property type="match status" value="1"/>
</dbReference>
<evidence type="ECO:0000256" key="8">
    <source>
        <dbReference type="PROSITE-ProRule" id="PRU01026"/>
    </source>
</evidence>
<gene>
    <name evidence="7" type="primary">rsmA</name>
    <name evidence="7" type="synonym">ksgA</name>
    <name evidence="10" type="ORF">BECKH772A_GA0070896_100348</name>
    <name evidence="11" type="ORF">BECKH772B_GA0070898_100368</name>
    <name evidence="12" type="ORF">BECKH772C_GA0070978_100338</name>
</gene>
<dbReference type="GO" id="GO:0005829">
    <property type="term" value="C:cytosol"/>
    <property type="evidence" value="ECO:0007669"/>
    <property type="project" value="TreeGrafter"/>
</dbReference>
<keyword evidence="1 7" id="KW-0963">Cytoplasm</keyword>
<dbReference type="InterPro" id="IPR001737">
    <property type="entry name" value="KsgA/Erm"/>
</dbReference>
<evidence type="ECO:0000256" key="2">
    <source>
        <dbReference type="ARBA" id="ARBA00022552"/>
    </source>
</evidence>
<keyword evidence="4 7" id="KW-0808">Transferase</keyword>